<feature type="region of interest" description="Disordered" evidence="5">
    <location>
        <begin position="210"/>
        <end position="233"/>
    </location>
</feature>
<sequence length="471" mass="49016">MSSTITALFYASILFHLSKAMPGAFPSMGPMPTPMGLMATAGMSPRPTEAPGLNGIPQELRRRQNVQYPPPANWCGFVSGSYQDPLSCRVGLTCVNSETALGCCTATTGICTALYTTCANYLDLCGPACQANPAIRKCDATYPYCGTYIFPGATYLYNCGTISANVEAVEFLNDYYVTAIGSTLASEPTTNPFGFTANAALPSFTGAAASTSRPSSSTHTSSGSYNSSSSSSGLSRLAVDGIIIAAALLGTIILAVIILICIIRRRRRDRKAAARPPAYASPSMEEPVQQPPPKAFGNYQSVPQQEQQPQVTEIPIQSQQTASTYAPSMVSALSPAPGSPDPRFSSANTTLLSTQPSVSGPPQSYYKPPPSPTVVEVDATMGNPGIPGNALHGVPAEVDATMGNPGAPVSGHGITNQMSPGGSPSATEVHGTMNWAGGGAHVVNGPQQGTLGMGNWQQGPVELDHNSREQR</sequence>
<feature type="compositionally biased region" description="Basic and acidic residues" evidence="5">
    <location>
        <begin position="462"/>
        <end position="471"/>
    </location>
</feature>
<comment type="subcellular location">
    <subcellularLocation>
        <location evidence="1">Membrane</location>
        <topology evidence="1">Single-pass membrane protein</topology>
    </subcellularLocation>
</comment>
<dbReference type="EMBL" id="JBEFKJ010000027">
    <property type="protein sequence ID" value="KAL2039029.1"/>
    <property type="molecule type" value="Genomic_DNA"/>
</dbReference>
<keyword evidence="3 6" id="KW-1133">Transmembrane helix</keyword>
<feature type="signal peptide" evidence="7">
    <location>
        <begin position="1"/>
        <end position="20"/>
    </location>
</feature>
<keyword evidence="4 6" id="KW-0472">Membrane</keyword>
<accession>A0ABR3ZZB2</accession>
<evidence type="ECO:0000256" key="3">
    <source>
        <dbReference type="ARBA" id="ARBA00022989"/>
    </source>
</evidence>
<evidence type="ECO:0008006" key="10">
    <source>
        <dbReference type="Google" id="ProtNLM"/>
    </source>
</evidence>
<keyword evidence="9" id="KW-1185">Reference proteome</keyword>
<evidence type="ECO:0000256" key="4">
    <source>
        <dbReference type="ARBA" id="ARBA00023136"/>
    </source>
</evidence>
<feature type="compositionally biased region" description="Low complexity" evidence="5">
    <location>
        <begin position="300"/>
        <end position="317"/>
    </location>
</feature>
<dbReference type="PANTHER" id="PTHR15549">
    <property type="entry name" value="PAIRED IMMUNOGLOBULIN-LIKE TYPE 2 RECEPTOR"/>
    <property type="match status" value="1"/>
</dbReference>
<evidence type="ECO:0000256" key="6">
    <source>
        <dbReference type="SAM" id="Phobius"/>
    </source>
</evidence>
<dbReference type="InterPro" id="IPR051694">
    <property type="entry name" value="Immunoregulatory_rcpt-like"/>
</dbReference>
<comment type="caution">
    <text evidence="8">The sequence shown here is derived from an EMBL/GenBank/DDBJ whole genome shotgun (WGS) entry which is preliminary data.</text>
</comment>
<evidence type="ECO:0000313" key="8">
    <source>
        <dbReference type="EMBL" id="KAL2039029.1"/>
    </source>
</evidence>
<name>A0ABR3ZZB2_9LECA</name>
<reference evidence="8 9" key="1">
    <citation type="submission" date="2024-09" db="EMBL/GenBank/DDBJ databases">
        <title>Rethinking Asexuality: The Enigmatic Case of Functional Sexual Genes in Lepraria (Stereocaulaceae).</title>
        <authorList>
            <person name="Doellman M."/>
            <person name="Sun Y."/>
            <person name="Barcenas-Pena A."/>
            <person name="Lumbsch H.T."/>
            <person name="Grewe F."/>
        </authorList>
    </citation>
    <scope>NUCLEOTIDE SEQUENCE [LARGE SCALE GENOMIC DNA]</scope>
    <source>
        <strain evidence="8 9">Mercado 3170</strain>
    </source>
</reference>
<feature type="region of interest" description="Disordered" evidence="5">
    <location>
        <begin position="273"/>
        <end position="369"/>
    </location>
</feature>
<gene>
    <name evidence="8" type="ORF">N7G274_008078</name>
</gene>
<evidence type="ECO:0000256" key="1">
    <source>
        <dbReference type="ARBA" id="ARBA00004167"/>
    </source>
</evidence>
<feature type="region of interest" description="Disordered" evidence="5">
    <location>
        <begin position="433"/>
        <end position="471"/>
    </location>
</feature>
<organism evidence="8 9">
    <name type="scientific">Stereocaulon virgatum</name>
    <dbReference type="NCBI Taxonomy" id="373712"/>
    <lineage>
        <taxon>Eukaryota</taxon>
        <taxon>Fungi</taxon>
        <taxon>Dikarya</taxon>
        <taxon>Ascomycota</taxon>
        <taxon>Pezizomycotina</taxon>
        <taxon>Lecanoromycetes</taxon>
        <taxon>OSLEUM clade</taxon>
        <taxon>Lecanoromycetidae</taxon>
        <taxon>Lecanorales</taxon>
        <taxon>Lecanorineae</taxon>
        <taxon>Stereocaulaceae</taxon>
        <taxon>Stereocaulon</taxon>
    </lineage>
</organism>
<evidence type="ECO:0000256" key="2">
    <source>
        <dbReference type="ARBA" id="ARBA00022692"/>
    </source>
</evidence>
<evidence type="ECO:0000313" key="9">
    <source>
        <dbReference type="Proteomes" id="UP001590950"/>
    </source>
</evidence>
<feature type="chain" id="PRO_5047443949" description="Transmembrane protein" evidence="7">
    <location>
        <begin position="21"/>
        <end position="471"/>
    </location>
</feature>
<feature type="compositionally biased region" description="Polar residues" evidence="5">
    <location>
        <begin position="345"/>
        <end position="360"/>
    </location>
</feature>
<keyword evidence="2 6" id="KW-0812">Transmembrane</keyword>
<feature type="transmembrane region" description="Helical" evidence="6">
    <location>
        <begin position="237"/>
        <end position="263"/>
    </location>
</feature>
<protein>
    <recommendedName>
        <fullName evidence="10">Transmembrane protein</fullName>
    </recommendedName>
</protein>
<dbReference type="Proteomes" id="UP001590950">
    <property type="component" value="Unassembled WGS sequence"/>
</dbReference>
<keyword evidence="7" id="KW-0732">Signal</keyword>
<evidence type="ECO:0000256" key="7">
    <source>
        <dbReference type="SAM" id="SignalP"/>
    </source>
</evidence>
<feature type="compositionally biased region" description="Polar residues" evidence="5">
    <location>
        <begin position="445"/>
        <end position="458"/>
    </location>
</feature>
<evidence type="ECO:0000256" key="5">
    <source>
        <dbReference type="SAM" id="MobiDB-lite"/>
    </source>
</evidence>
<proteinExistence type="predicted"/>